<dbReference type="EC" id="4.1.1.48" evidence="3"/>
<dbReference type="Gene3D" id="3.20.20.70">
    <property type="entry name" value="Aldolase class I"/>
    <property type="match status" value="1"/>
</dbReference>
<organism evidence="10">
    <name type="scientific">marine metagenome</name>
    <dbReference type="NCBI Taxonomy" id="408172"/>
    <lineage>
        <taxon>unclassified sequences</taxon>
        <taxon>metagenomes</taxon>
        <taxon>ecological metagenomes</taxon>
    </lineage>
</organism>
<name>A0A381NFI6_9ZZZZ</name>
<evidence type="ECO:0000256" key="1">
    <source>
        <dbReference type="ARBA" id="ARBA00001633"/>
    </source>
</evidence>
<evidence type="ECO:0000259" key="9">
    <source>
        <dbReference type="Pfam" id="PF00218"/>
    </source>
</evidence>
<comment type="catalytic activity">
    <reaction evidence="1">
        <text>1-(2-carboxyphenylamino)-1-deoxy-D-ribulose 5-phosphate + H(+) = (1S,2R)-1-C-(indol-3-yl)glycerol 3-phosphate + CO2 + H2O</text>
        <dbReference type="Rhea" id="RHEA:23476"/>
        <dbReference type="ChEBI" id="CHEBI:15377"/>
        <dbReference type="ChEBI" id="CHEBI:15378"/>
        <dbReference type="ChEBI" id="CHEBI:16526"/>
        <dbReference type="ChEBI" id="CHEBI:58613"/>
        <dbReference type="ChEBI" id="CHEBI:58866"/>
        <dbReference type="EC" id="4.1.1.48"/>
    </reaction>
</comment>
<evidence type="ECO:0000256" key="7">
    <source>
        <dbReference type="ARBA" id="ARBA00023141"/>
    </source>
</evidence>
<dbReference type="PANTHER" id="PTHR22854:SF2">
    <property type="entry name" value="INDOLE-3-GLYCEROL-PHOSPHATE SYNTHASE"/>
    <property type="match status" value="1"/>
</dbReference>
<protein>
    <recommendedName>
        <fullName evidence="3">indole-3-glycerol-phosphate synthase</fullName>
        <ecNumber evidence="3">4.1.1.48</ecNumber>
    </recommendedName>
</protein>
<evidence type="ECO:0000313" key="10">
    <source>
        <dbReference type="EMBL" id="SUZ52864.1"/>
    </source>
</evidence>
<dbReference type="NCBIfam" id="NF001377">
    <property type="entry name" value="PRK00278.2-4"/>
    <property type="match status" value="1"/>
</dbReference>
<keyword evidence="5" id="KW-0210">Decarboxylase</keyword>
<dbReference type="GO" id="GO:0004640">
    <property type="term" value="F:phosphoribosylanthranilate isomerase activity"/>
    <property type="evidence" value="ECO:0007669"/>
    <property type="project" value="TreeGrafter"/>
</dbReference>
<evidence type="ECO:0000256" key="8">
    <source>
        <dbReference type="ARBA" id="ARBA00023239"/>
    </source>
</evidence>
<evidence type="ECO:0000256" key="6">
    <source>
        <dbReference type="ARBA" id="ARBA00022822"/>
    </source>
</evidence>
<dbReference type="Pfam" id="PF00218">
    <property type="entry name" value="IGPS"/>
    <property type="match status" value="1"/>
</dbReference>
<dbReference type="PANTHER" id="PTHR22854">
    <property type="entry name" value="TRYPTOPHAN BIOSYNTHESIS PROTEIN"/>
    <property type="match status" value="1"/>
</dbReference>
<keyword evidence="6" id="KW-0822">Tryptophan biosynthesis</keyword>
<proteinExistence type="inferred from homology"/>
<sequence>MRPPEDILQRIVETKRAEVEELRRGFAGLRDRAEDAPPARDFIGSLRGGDGVAVIAEIKRRSPGAGAIRTDLDPLRLGPRYETGGAAALSVLTDVEYFGGSLEDLAVVRGLVKIPVLRKDFVIDESQVYEARLAGADAILLIVRILEDSRLLSLRALAEELGMSVLVEAHDGAEVDRGLAAGAQLLGINNRNLRTFEARIDVTLSLAAQVPPGVVLVSESGIHTRADVRSVGESGVDAVLVGESLLRQEDPGAGVTALVGQRMARRETSLGSK</sequence>
<evidence type="ECO:0000256" key="3">
    <source>
        <dbReference type="ARBA" id="ARBA00012362"/>
    </source>
</evidence>
<evidence type="ECO:0000256" key="5">
    <source>
        <dbReference type="ARBA" id="ARBA00022793"/>
    </source>
</evidence>
<dbReference type="CDD" id="cd00331">
    <property type="entry name" value="IGPS"/>
    <property type="match status" value="1"/>
</dbReference>
<keyword evidence="8" id="KW-0456">Lyase</keyword>
<dbReference type="EMBL" id="UINC01000299">
    <property type="protein sequence ID" value="SUZ52864.1"/>
    <property type="molecule type" value="Genomic_DNA"/>
</dbReference>
<comment type="pathway">
    <text evidence="2">Amino-acid biosynthesis; L-tryptophan biosynthesis; L-tryptophan from chorismate: step 4/5.</text>
</comment>
<feature type="domain" description="Indole-3-glycerol phosphate synthase" evidence="9">
    <location>
        <begin position="8"/>
        <end position="256"/>
    </location>
</feature>
<gene>
    <name evidence="10" type="ORF">METZ01_LOCUS5718</name>
</gene>
<dbReference type="HAMAP" id="MF_00134_B">
    <property type="entry name" value="IGPS_B"/>
    <property type="match status" value="1"/>
</dbReference>
<dbReference type="InterPro" id="IPR011060">
    <property type="entry name" value="RibuloseP-bd_barrel"/>
</dbReference>
<evidence type="ECO:0000256" key="4">
    <source>
        <dbReference type="ARBA" id="ARBA00022605"/>
    </source>
</evidence>
<dbReference type="GO" id="GO:0004425">
    <property type="term" value="F:indole-3-glycerol-phosphate synthase activity"/>
    <property type="evidence" value="ECO:0007669"/>
    <property type="project" value="UniProtKB-EC"/>
</dbReference>
<accession>A0A381NFI6</accession>
<dbReference type="UniPathway" id="UPA00035">
    <property type="reaction ID" value="UER00043"/>
</dbReference>
<dbReference type="AlphaFoldDB" id="A0A381NFI6"/>
<evidence type="ECO:0000256" key="2">
    <source>
        <dbReference type="ARBA" id="ARBA00004696"/>
    </source>
</evidence>
<dbReference type="GO" id="GO:0000162">
    <property type="term" value="P:L-tryptophan biosynthetic process"/>
    <property type="evidence" value="ECO:0007669"/>
    <property type="project" value="UniProtKB-UniPathway"/>
</dbReference>
<dbReference type="InterPro" id="IPR013785">
    <property type="entry name" value="Aldolase_TIM"/>
</dbReference>
<dbReference type="InterPro" id="IPR045186">
    <property type="entry name" value="Indole-3-glycerol_P_synth"/>
</dbReference>
<reference evidence="10" key="1">
    <citation type="submission" date="2018-05" db="EMBL/GenBank/DDBJ databases">
        <authorList>
            <person name="Lanie J.A."/>
            <person name="Ng W.-L."/>
            <person name="Kazmierczak K.M."/>
            <person name="Andrzejewski T.M."/>
            <person name="Davidsen T.M."/>
            <person name="Wayne K.J."/>
            <person name="Tettelin H."/>
            <person name="Glass J.I."/>
            <person name="Rusch D."/>
            <person name="Podicherti R."/>
            <person name="Tsui H.-C.T."/>
            <person name="Winkler M.E."/>
        </authorList>
    </citation>
    <scope>NUCLEOTIDE SEQUENCE</scope>
</reference>
<keyword evidence="4" id="KW-0028">Amino-acid biosynthesis</keyword>
<dbReference type="FunFam" id="3.20.20.70:FF:000024">
    <property type="entry name" value="Indole-3-glycerol phosphate synthase"/>
    <property type="match status" value="1"/>
</dbReference>
<keyword evidence="7" id="KW-0057">Aromatic amino acid biosynthesis</keyword>
<dbReference type="InterPro" id="IPR013798">
    <property type="entry name" value="Indole-3-glycerol_P_synth_dom"/>
</dbReference>
<dbReference type="SUPFAM" id="SSF51366">
    <property type="entry name" value="Ribulose-phoshate binding barrel"/>
    <property type="match status" value="1"/>
</dbReference>